<dbReference type="EMBL" id="BDGG01000005">
    <property type="protein sequence ID" value="GAU98756.1"/>
    <property type="molecule type" value="Genomic_DNA"/>
</dbReference>
<dbReference type="NCBIfam" id="NF002020">
    <property type="entry name" value="PRK00823.1-5"/>
    <property type="match status" value="1"/>
</dbReference>
<evidence type="ECO:0000313" key="7">
    <source>
        <dbReference type="EMBL" id="GAU98756.1"/>
    </source>
</evidence>
<comment type="caution">
    <text evidence="7">The sequence shown here is derived from an EMBL/GenBank/DDBJ whole genome shotgun (WGS) entry which is preliminary data.</text>
</comment>
<evidence type="ECO:0000313" key="8">
    <source>
        <dbReference type="Proteomes" id="UP000186922"/>
    </source>
</evidence>
<evidence type="ECO:0000256" key="6">
    <source>
        <dbReference type="ARBA" id="ARBA00031023"/>
    </source>
</evidence>
<gene>
    <name evidence="7" type="primary">RvY_09864-1</name>
    <name evidence="7" type="synonym">RvY_09864.1</name>
    <name evidence="7" type="ORF">RvY_09864</name>
</gene>
<keyword evidence="8" id="KW-1185">Reference proteome</keyword>
<protein>
    <recommendedName>
        <fullName evidence="3">4a-hydroxytetrahydrobiopterin dehydratase</fullName>
        <ecNumber evidence="3">4.2.1.96</ecNumber>
    </recommendedName>
    <alternativeName>
        <fullName evidence="5">4-alpha-hydroxy-tetrahydropterin dehydratase</fullName>
    </alternativeName>
    <alternativeName>
        <fullName evidence="6">Pterin carbinolamine dehydratase</fullName>
    </alternativeName>
</protein>
<dbReference type="FunFam" id="3.30.1360.20:FF:000001">
    <property type="entry name" value="Pterin-4-alpha-carbinolamine dehydratase 2"/>
    <property type="match status" value="1"/>
</dbReference>
<comment type="catalytic activity">
    <reaction evidence="1">
        <text>(4aS,6R)-4a-hydroxy-L-erythro-5,6,7,8-tetrahydrobiopterin = (6R)-L-erythro-6,7-dihydrobiopterin + H2O</text>
        <dbReference type="Rhea" id="RHEA:11920"/>
        <dbReference type="ChEBI" id="CHEBI:15377"/>
        <dbReference type="ChEBI" id="CHEBI:15642"/>
        <dbReference type="ChEBI" id="CHEBI:43120"/>
        <dbReference type="EC" id="4.2.1.96"/>
    </reaction>
</comment>
<dbReference type="NCBIfam" id="NF002018">
    <property type="entry name" value="PRK00823.1-3"/>
    <property type="match status" value="1"/>
</dbReference>
<sequence length="162" mass="18329">MTACVYTAFVSRAVVRSAKTLPLSWTDISPRRYTILVPWVACYGSIASAPKPRMANKYPKLSSEDRTQYLAPLQSAGWNLVDQRDAITKEFKFKDFNAAFGFMTRVAMLAEKMDHHPEWFNVYNKVQITLSSHDVNGLSQRDIKLANFIEQAAKSSLDTQST</sequence>
<evidence type="ECO:0000256" key="4">
    <source>
        <dbReference type="ARBA" id="ARBA00023239"/>
    </source>
</evidence>
<dbReference type="InterPro" id="IPR036428">
    <property type="entry name" value="PCD_sf"/>
</dbReference>
<dbReference type="EC" id="4.2.1.96" evidence="3"/>
<evidence type="ECO:0000256" key="1">
    <source>
        <dbReference type="ARBA" id="ARBA00001554"/>
    </source>
</evidence>
<evidence type="ECO:0000256" key="3">
    <source>
        <dbReference type="ARBA" id="ARBA00013252"/>
    </source>
</evidence>
<organism evidence="7 8">
    <name type="scientific">Ramazzottius varieornatus</name>
    <name type="common">Water bear</name>
    <name type="synonym">Tardigrade</name>
    <dbReference type="NCBI Taxonomy" id="947166"/>
    <lineage>
        <taxon>Eukaryota</taxon>
        <taxon>Metazoa</taxon>
        <taxon>Ecdysozoa</taxon>
        <taxon>Tardigrada</taxon>
        <taxon>Eutardigrada</taxon>
        <taxon>Parachela</taxon>
        <taxon>Hypsibioidea</taxon>
        <taxon>Ramazzottiidae</taxon>
        <taxon>Ramazzottius</taxon>
    </lineage>
</organism>
<dbReference type="HAMAP" id="MF_00434">
    <property type="entry name" value="Pterin_4_alpha"/>
    <property type="match status" value="1"/>
</dbReference>
<accession>A0A1D1VAU2</accession>
<reference evidence="7 8" key="1">
    <citation type="journal article" date="2016" name="Nat. Commun.">
        <title>Extremotolerant tardigrade genome and improved radiotolerance of human cultured cells by tardigrade-unique protein.</title>
        <authorList>
            <person name="Hashimoto T."/>
            <person name="Horikawa D.D."/>
            <person name="Saito Y."/>
            <person name="Kuwahara H."/>
            <person name="Kozuka-Hata H."/>
            <person name="Shin-I T."/>
            <person name="Minakuchi Y."/>
            <person name="Ohishi K."/>
            <person name="Motoyama A."/>
            <person name="Aizu T."/>
            <person name="Enomoto A."/>
            <person name="Kondo K."/>
            <person name="Tanaka S."/>
            <person name="Hara Y."/>
            <person name="Koshikawa S."/>
            <person name="Sagara H."/>
            <person name="Miura T."/>
            <person name="Yokobori S."/>
            <person name="Miyagawa K."/>
            <person name="Suzuki Y."/>
            <person name="Kubo T."/>
            <person name="Oyama M."/>
            <person name="Kohara Y."/>
            <person name="Fujiyama A."/>
            <person name="Arakawa K."/>
            <person name="Katayama T."/>
            <person name="Toyoda A."/>
            <person name="Kunieda T."/>
        </authorList>
    </citation>
    <scope>NUCLEOTIDE SEQUENCE [LARGE SCALE GENOMIC DNA]</scope>
    <source>
        <strain evidence="7 8">YOKOZUNA-1</strain>
    </source>
</reference>
<dbReference type="Proteomes" id="UP000186922">
    <property type="component" value="Unassembled WGS sequence"/>
</dbReference>
<dbReference type="AlphaFoldDB" id="A0A1D1VAU2"/>
<dbReference type="GO" id="GO:0006729">
    <property type="term" value="P:tetrahydrobiopterin biosynthetic process"/>
    <property type="evidence" value="ECO:0007669"/>
    <property type="project" value="InterPro"/>
</dbReference>
<dbReference type="PANTHER" id="PTHR12599:SF0">
    <property type="entry name" value="PTERIN-4-ALPHA-CARBINOLAMINE DEHYDRATASE"/>
    <property type="match status" value="1"/>
</dbReference>
<proteinExistence type="inferred from homology"/>
<dbReference type="PANTHER" id="PTHR12599">
    <property type="entry name" value="PTERIN-4-ALPHA-CARBINOLAMINE DEHYDRATASE"/>
    <property type="match status" value="1"/>
</dbReference>
<keyword evidence="4" id="KW-0456">Lyase</keyword>
<dbReference type="STRING" id="947166.A0A1D1VAU2"/>
<dbReference type="InterPro" id="IPR001533">
    <property type="entry name" value="Pterin_deHydtase"/>
</dbReference>
<dbReference type="Gene3D" id="3.30.1360.20">
    <property type="entry name" value="Transcriptional coactivator/pterin dehydratase"/>
    <property type="match status" value="1"/>
</dbReference>
<dbReference type="OrthoDB" id="277398at2759"/>
<comment type="similarity">
    <text evidence="2">Belongs to the pterin-4-alpha-carbinolamine dehydratase family.</text>
</comment>
<dbReference type="SUPFAM" id="SSF55248">
    <property type="entry name" value="PCD-like"/>
    <property type="match status" value="1"/>
</dbReference>
<dbReference type="Pfam" id="PF01329">
    <property type="entry name" value="Pterin_4a"/>
    <property type="match status" value="1"/>
</dbReference>
<name>A0A1D1VAU2_RAMVA</name>
<dbReference type="CDD" id="cd00914">
    <property type="entry name" value="PCD_DCoH_subfamily_b"/>
    <property type="match status" value="1"/>
</dbReference>
<dbReference type="GO" id="GO:0008124">
    <property type="term" value="F:4-alpha-hydroxytetrahydrobiopterin dehydratase activity"/>
    <property type="evidence" value="ECO:0007669"/>
    <property type="project" value="UniProtKB-EC"/>
</dbReference>
<evidence type="ECO:0000256" key="2">
    <source>
        <dbReference type="ARBA" id="ARBA00006472"/>
    </source>
</evidence>
<evidence type="ECO:0000256" key="5">
    <source>
        <dbReference type="ARBA" id="ARBA00030497"/>
    </source>
</evidence>